<dbReference type="EMBL" id="MW793907">
    <property type="protein sequence ID" value="UJY97335.1"/>
    <property type="molecule type" value="Genomic_DNA"/>
</dbReference>
<dbReference type="GO" id="GO:0008137">
    <property type="term" value="F:NADH dehydrogenase (ubiquinone) activity"/>
    <property type="evidence" value="ECO:0007669"/>
    <property type="project" value="UniProtKB-UniRule"/>
</dbReference>
<feature type="transmembrane region" description="Helical" evidence="17">
    <location>
        <begin position="75"/>
        <end position="92"/>
    </location>
</feature>
<keyword evidence="14 17" id="KW-0496">Mitochondrion</keyword>
<feature type="transmembrane region" description="Helical" evidence="17">
    <location>
        <begin position="411"/>
        <end position="430"/>
    </location>
</feature>
<evidence type="ECO:0000259" key="18">
    <source>
        <dbReference type="Pfam" id="PF00361"/>
    </source>
</evidence>
<evidence type="ECO:0000256" key="6">
    <source>
        <dbReference type="ARBA" id="ARBA00022448"/>
    </source>
</evidence>
<evidence type="ECO:0000256" key="5">
    <source>
        <dbReference type="ARBA" id="ARBA00021006"/>
    </source>
</evidence>
<feature type="transmembrane region" description="Helical" evidence="17">
    <location>
        <begin position="366"/>
        <end position="390"/>
    </location>
</feature>
<evidence type="ECO:0000313" key="20">
    <source>
        <dbReference type="EMBL" id="UJY97335.1"/>
    </source>
</evidence>
<comment type="subcellular location">
    <subcellularLocation>
        <location evidence="2 17">Mitochondrion membrane</location>
        <topology evidence="2 17">Multi-pass membrane protein</topology>
    </subcellularLocation>
</comment>
<feature type="transmembrane region" description="Helical" evidence="17">
    <location>
        <begin position="209"/>
        <end position="232"/>
    </location>
</feature>
<feature type="transmembrane region" description="Helical" evidence="17">
    <location>
        <begin position="265"/>
        <end position="284"/>
    </location>
</feature>
<feature type="transmembrane region" description="Helical" evidence="17">
    <location>
        <begin position="238"/>
        <end position="258"/>
    </location>
</feature>
<keyword evidence="6 17" id="KW-0813">Transport</keyword>
<feature type="transmembrane region" description="Helical" evidence="17">
    <location>
        <begin position="336"/>
        <end position="354"/>
    </location>
</feature>
<feature type="transmembrane region" description="Helical" evidence="17">
    <location>
        <begin position="130"/>
        <end position="154"/>
    </location>
</feature>
<dbReference type="AlphaFoldDB" id="A0A9E6YDF6"/>
<evidence type="ECO:0000256" key="13">
    <source>
        <dbReference type="ARBA" id="ARBA00023075"/>
    </source>
</evidence>
<feature type="transmembrane region" description="Helical" evidence="17">
    <location>
        <begin position="98"/>
        <end position="118"/>
    </location>
</feature>
<evidence type="ECO:0000256" key="8">
    <source>
        <dbReference type="ARBA" id="ARBA00022692"/>
    </source>
</evidence>
<feature type="transmembrane region" description="Helical" evidence="17">
    <location>
        <begin position="290"/>
        <end position="315"/>
    </location>
</feature>
<dbReference type="PRINTS" id="PR01437">
    <property type="entry name" value="NUOXDRDTASE4"/>
</dbReference>
<evidence type="ECO:0000256" key="14">
    <source>
        <dbReference type="ARBA" id="ARBA00023128"/>
    </source>
</evidence>
<sequence>MMIFFLNHTFMSFWKLSLILIFKLGLMMFYSLNTFFNNMTFNLGCDIMSMFMITLSIFIFSLSILASKHMLFKEMFFFFIMLLLKILIILFASNHLFIFYVFFEFSLIPMMMLILGWGMKVERMQASIYFLFYTMFSSLPLLYQLTFYMFFNYSNFMFFYNTSMFFNFSTVKDFFFIFFFTFAFLVKMPIFMFHLWLPKAHVEAPVGASMILAGILLKLGSYGLMRIMIIIMENLYKYSTFLISFSLWGGFIISISCLNQLDMKMIVAFSSVSHMSLLIMGLYSMSKMGFYGSFLIMIAHGLSSSGLFFLVNVFYERTNSRSLLFNKGIINLSPNLSLVSFLIISSSMAVPPTINLMSEFLLSYSLMYYSFIFMVLLFFMLLISVCYSMYMYSFSQHGKLFSGMYFFKNMYVIEYFNICMHWVPLNFMIIKSDILSLYF</sequence>
<evidence type="ECO:0000256" key="7">
    <source>
        <dbReference type="ARBA" id="ARBA00022660"/>
    </source>
</evidence>
<dbReference type="RefSeq" id="YP_010270406.1">
    <property type="nucleotide sequence ID" value="NC_060726.1"/>
</dbReference>
<keyword evidence="9" id="KW-1278">Translocase</keyword>
<gene>
    <name evidence="20" type="primary">ND4</name>
</gene>
<feature type="domain" description="NADH:quinone oxidoreductase/Mrp antiporter transmembrane" evidence="18">
    <location>
        <begin position="93"/>
        <end position="381"/>
    </location>
</feature>
<keyword evidence="11 17" id="KW-1133">Transmembrane helix</keyword>
<evidence type="ECO:0000259" key="19">
    <source>
        <dbReference type="Pfam" id="PF01059"/>
    </source>
</evidence>
<evidence type="ECO:0000256" key="16">
    <source>
        <dbReference type="ARBA" id="ARBA00049551"/>
    </source>
</evidence>
<dbReference type="GO" id="GO:0003954">
    <property type="term" value="F:NADH dehydrogenase activity"/>
    <property type="evidence" value="ECO:0007669"/>
    <property type="project" value="TreeGrafter"/>
</dbReference>
<feature type="transmembrane region" description="Helical" evidence="17">
    <location>
        <begin position="174"/>
        <end position="197"/>
    </location>
</feature>
<keyword evidence="7 17" id="KW-0679">Respiratory chain</keyword>
<evidence type="ECO:0000256" key="9">
    <source>
        <dbReference type="ARBA" id="ARBA00022967"/>
    </source>
</evidence>
<organism evidence="20">
    <name type="scientific">Psephenothrips eriobotryae</name>
    <dbReference type="NCBI Taxonomy" id="2913602"/>
    <lineage>
        <taxon>Eukaryota</taxon>
        <taxon>Metazoa</taxon>
        <taxon>Ecdysozoa</taxon>
        <taxon>Arthropoda</taxon>
        <taxon>Hexapoda</taxon>
        <taxon>Insecta</taxon>
        <taxon>Pterygota</taxon>
        <taxon>Neoptera</taxon>
        <taxon>Paraneoptera</taxon>
        <taxon>Thysanoptera</taxon>
        <taxon>Tubulifera</taxon>
        <taxon>Phlaeothripoidea</taxon>
        <taxon>Phlaeothripidae</taxon>
        <taxon>Phlaeothripinae</taxon>
        <taxon>Psephenothrips</taxon>
    </lineage>
</organism>
<comment type="function">
    <text evidence="1">Core subunit of the mitochondrial membrane respiratory chain NADH dehydrogenase (Complex I) that is believed to belong to the minimal assembly required for catalysis. Complex I functions in the transfer of electrons from NADH to the respiratory chain. The immediate electron acceptor for the enzyme is believed to be ubiquinone.</text>
</comment>
<dbReference type="Pfam" id="PF00361">
    <property type="entry name" value="Proton_antipo_M"/>
    <property type="match status" value="1"/>
</dbReference>
<evidence type="ECO:0000256" key="10">
    <source>
        <dbReference type="ARBA" id="ARBA00022982"/>
    </source>
</evidence>
<keyword evidence="8 17" id="KW-0812">Transmembrane</keyword>
<dbReference type="PANTHER" id="PTHR43507:SF20">
    <property type="entry name" value="NADH-UBIQUINONE OXIDOREDUCTASE CHAIN 4"/>
    <property type="match status" value="1"/>
</dbReference>
<dbReference type="Pfam" id="PF01059">
    <property type="entry name" value="Oxidored_q5_N"/>
    <property type="match status" value="1"/>
</dbReference>
<feature type="transmembrane region" description="Helical" evidence="17">
    <location>
        <begin position="47"/>
        <end position="66"/>
    </location>
</feature>
<dbReference type="GO" id="GO:0015990">
    <property type="term" value="P:electron transport coupled proton transport"/>
    <property type="evidence" value="ECO:0007669"/>
    <property type="project" value="TreeGrafter"/>
</dbReference>
<dbReference type="EC" id="7.1.1.2" evidence="4 17"/>
<dbReference type="InterPro" id="IPR000260">
    <property type="entry name" value="NADH4_N"/>
</dbReference>
<evidence type="ECO:0000256" key="12">
    <source>
        <dbReference type="ARBA" id="ARBA00023027"/>
    </source>
</evidence>
<evidence type="ECO:0000256" key="4">
    <source>
        <dbReference type="ARBA" id="ARBA00012944"/>
    </source>
</evidence>
<evidence type="ECO:0000256" key="15">
    <source>
        <dbReference type="ARBA" id="ARBA00023136"/>
    </source>
</evidence>
<evidence type="ECO:0000256" key="2">
    <source>
        <dbReference type="ARBA" id="ARBA00004225"/>
    </source>
</evidence>
<comment type="function">
    <text evidence="17">Core subunit of the mitochondrial membrane respiratory chain NADH dehydrogenase (Complex I) which catalyzes electron transfer from NADH through the respiratory chain, using ubiquinone as an electron acceptor. Essential for the catalytic activity and assembly of complex I.</text>
</comment>
<feature type="transmembrane region" description="Helical" evidence="17">
    <location>
        <begin position="12"/>
        <end position="32"/>
    </location>
</feature>
<dbReference type="PANTHER" id="PTHR43507">
    <property type="entry name" value="NADH-UBIQUINONE OXIDOREDUCTASE CHAIN 4"/>
    <property type="match status" value="1"/>
</dbReference>
<comment type="catalytic activity">
    <reaction evidence="16 17">
        <text>a ubiquinone + NADH + 5 H(+)(in) = a ubiquinol + NAD(+) + 4 H(+)(out)</text>
        <dbReference type="Rhea" id="RHEA:29091"/>
        <dbReference type="Rhea" id="RHEA-COMP:9565"/>
        <dbReference type="Rhea" id="RHEA-COMP:9566"/>
        <dbReference type="ChEBI" id="CHEBI:15378"/>
        <dbReference type="ChEBI" id="CHEBI:16389"/>
        <dbReference type="ChEBI" id="CHEBI:17976"/>
        <dbReference type="ChEBI" id="CHEBI:57540"/>
        <dbReference type="ChEBI" id="CHEBI:57945"/>
        <dbReference type="EC" id="7.1.1.2"/>
    </reaction>
</comment>
<name>A0A9E6YDF6_9NEOP</name>
<accession>A0A9E6YDF6</accession>
<dbReference type="GeneID" id="70624791"/>
<evidence type="ECO:0000256" key="3">
    <source>
        <dbReference type="ARBA" id="ARBA00009025"/>
    </source>
</evidence>
<feature type="domain" description="NADH:ubiquinone oxidoreductase chain 4 N-terminal" evidence="19">
    <location>
        <begin position="2"/>
        <end position="89"/>
    </location>
</feature>
<proteinExistence type="inferred from homology"/>
<geneLocation type="mitochondrion" evidence="20"/>
<comment type="similarity">
    <text evidence="3 17">Belongs to the complex I subunit 4 family.</text>
</comment>
<dbReference type="InterPro" id="IPR003918">
    <property type="entry name" value="NADH_UbQ_OxRdtase"/>
</dbReference>
<keyword evidence="10 17" id="KW-0249">Electron transport</keyword>
<dbReference type="GO" id="GO:0031966">
    <property type="term" value="C:mitochondrial membrane"/>
    <property type="evidence" value="ECO:0007669"/>
    <property type="project" value="UniProtKB-SubCell"/>
</dbReference>
<keyword evidence="13 17" id="KW-0830">Ubiquinone</keyword>
<dbReference type="CTD" id="4538"/>
<evidence type="ECO:0000256" key="17">
    <source>
        <dbReference type="RuleBase" id="RU003297"/>
    </source>
</evidence>
<keyword evidence="12 17" id="KW-0520">NAD</keyword>
<protein>
    <recommendedName>
        <fullName evidence="5 17">NADH-ubiquinone oxidoreductase chain 4</fullName>
        <ecNumber evidence="4 17">7.1.1.2</ecNumber>
    </recommendedName>
</protein>
<dbReference type="GO" id="GO:0048039">
    <property type="term" value="F:ubiquinone binding"/>
    <property type="evidence" value="ECO:0007669"/>
    <property type="project" value="TreeGrafter"/>
</dbReference>
<dbReference type="GO" id="GO:0042773">
    <property type="term" value="P:ATP synthesis coupled electron transport"/>
    <property type="evidence" value="ECO:0007669"/>
    <property type="project" value="InterPro"/>
</dbReference>
<reference evidence="20" key="1">
    <citation type="submission" date="2021-03" db="EMBL/GenBank/DDBJ databases">
        <title>Studies on the comparative mitochondrial genomics and phylogeny of Phlaeothripidae (Thysanoptera).</title>
        <authorList>
            <person name="Xie D."/>
            <person name="Dang L."/>
        </authorList>
    </citation>
    <scope>NUCLEOTIDE SEQUENCE</scope>
</reference>
<keyword evidence="15 17" id="KW-0472">Membrane</keyword>
<evidence type="ECO:0000256" key="1">
    <source>
        <dbReference type="ARBA" id="ARBA00003257"/>
    </source>
</evidence>
<evidence type="ECO:0000256" key="11">
    <source>
        <dbReference type="ARBA" id="ARBA00022989"/>
    </source>
</evidence>
<dbReference type="InterPro" id="IPR001750">
    <property type="entry name" value="ND/Mrp_TM"/>
</dbReference>